<dbReference type="Proteomes" id="UP001239111">
    <property type="component" value="Chromosome 3"/>
</dbReference>
<evidence type="ECO:0000313" key="1">
    <source>
        <dbReference type="EMBL" id="KAJ8671887.1"/>
    </source>
</evidence>
<sequence>MQEVVILTIVASRVIYRIPYTREGIVAVWFTRQCERRENEYEASRRLKTGFLVEFDGLPKLNMEQVIDLSLNPVCDITLQDFLDTLKRVCKSVSPGILAAYEKWNLEFGYVSL</sequence>
<comment type="caution">
    <text evidence="1">The sequence shown here is derived from an EMBL/GenBank/DDBJ whole genome shotgun (WGS) entry which is preliminary data.</text>
</comment>
<reference evidence="1" key="1">
    <citation type="submission" date="2023-04" db="EMBL/GenBank/DDBJ databases">
        <title>A chromosome-level genome assembly of the parasitoid wasp Eretmocerus hayati.</title>
        <authorList>
            <person name="Zhong Y."/>
            <person name="Liu S."/>
            <person name="Liu Y."/>
        </authorList>
    </citation>
    <scope>NUCLEOTIDE SEQUENCE</scope>
    <source>
        <strain evidence="1">ZJU_SS_LIU_2023</strain>
    </source>
</reference>
<evidence type="ECO:0000313" key="2">
    <source>
        <dbReference type="Proteomes" id="UP001239111"/>
    </source>
</evidence>
<dbReference type="EMBL" id="CM056743">
    <property type="protein sequence ID" value="KAJ8671887.1"/>
    <property type="molecule type" value="Genomic_DNA"/>
</dbReference>
<name>A0ACC2NLC1_9HYME</name>
<gene>
    <name evidence="1" type="ORF">QAD02_003146</name>
</gene>
<protein>
    <submittedName>
        <fullName evidence="1">Uncharacterized protein</fullName>
    </submittedName>
</protein>
<proteinExistence type="predicted"/>
<keyword evidence="2" id="KW-1185">Reference proteome</keyword>
<organism evidence="1 2">
    <name type="scientific">Eretmocerus hayati</name>
    <dbReference type="NCBI Taxonomy" id="131215"/>
    <lineage>
        <taxon>Eukaryota</taxon>
        <taxon>Metazoa</taxon>
        <taxon>Ecdysozoa</taxon>
        <taxon>Arthropoda</taxon>
        <taxon>Hexapoda</taxon>
        <taxon>Insecta</taxon>
        <taxon>Pterygota</taxon>
        <taxon>Neoptera</taxon>
        <taxon>Endopterygota</taxon>
        <taxon>Hymenoptera</taxon>
        <taxon>Apocrita</taxon>
        <taxon>Proctotrupomorpha</taxon>
        <taxon>Chalcidoidea</taxon>
        <taxon>Aphelinidae</taxon>
        <taxon>Aphelininae</taxon>
        <taxon>Eretmocerus</taxon>
    </lineage>
</organism>
<accession>A0ACC2NLC1</accession>